<keyword evidence="2" id="KW-1185">Reference proteome</keyword>
<accession>A0A812PRX3</accession>
<proteinExistence type="predicted"/>
<gene>
    <name evidence="1" type="ORF">SNAT2548_LOCUS19587</name>
</gene>
<protein>
    <submittedName>
        <fullName evidence="1">Uncharacterized protein</fullName>
    </submittedName>
</protein>
<evidence type="ECO:0000313" key="1">
    <source>
        <dbReference type="EMBL" id="CAE7362925.1"/>
    </source>
</evidence>
<organism evidence="1 2">
    <name type="scientific">Symbiodinium natans</name>
    <dbReference type="NCBI Taxonomy" id="878477"/>
    <lineage>
        <taxon>Eukaryota</taxon>
        <taxon>Sar</taxon>
        <taxon>Alveolata</taxon>
        <taxon>Dinophyceae</taxon>
        <taxon>Suessiales</taxon>
        <taxon>Symbiodiniaceae</taxon>
        <taxon>Symbiodinium</taxon>
    </lineage>
</organism>
<reference evidence="1" key="1">
    <citation type="submission" date="2021-02" db="EMBL/GenBank/DDBJ databases">
        <authorList>
            <person name="Dougan E. K."/>
            <person name="Rhodes N."/>
            <person name="Thang M."/>
            <person name="Chan C."/>
        </authorList>
    </citation>
    <scope>NUCLEOTIDE SEQUENCE</scope>
</reference>
<comment type="caution">
    <text evidence="1">The sequence shown here is derived from an EMBL/GenBank/DDBJ whole genome shotgun (WGS) entry which is preliminary data.</text>
</comment>
<dbReference type="OrthoDB" id="10483669at2759"/>
<dbReference type="InterPro" id="IPR027417">
    <property type="entry name" value="P-loop_NTPase"/>
</dbReference>
<dbReference type="SUPFAM" id="SSF52540">
    <property type="entry name" value="P-loop containing nucleoside triphosphate hydrolases"/>
    <property type="match status" value="1"/>
</dbReference>
<dbReference type="Proteomes" id="UP000604046">
    <property type="component" value="Unassembled WGS sequence"/>
</dbReference>
<name>A0A812PRX3_9DINO</name>
<sequence>MSASSARNVACEGPRLVVHVGPHKTGSTALQAFLQDHASWLRERWGVTVGFQGGPKSFAVVKNGLVGGNFFPSTEAHLAAVSRLQQAMSFLNSGLNSSSLVVVSAEGLSYLKLGHWETFKSKLSPEPCLSAVVLHRDAVSLLRSEWYEVSKSSSNPMSFLSYMADRQGKLDPDEHGDSERQLQLLNMLNKVFDEKVDAASYDYLREANCSVASFLICNASLRLTGKSWAQCRGSLDARASNVVLNKAVPHAAIDVVRLAKARYASKQATRKHERPCKPWPLVNKTSRLSASTDVKLAPTPSHPEIVAAAEQMPLKCERLDGLFHAEMEKWFALSGALKPRSHPKPVCAVDLTSLEPRHWRLIDKLLPDCQGSKLVAGCARLGSLWGLG</sequence>
<dbReference type="EMBL" id="CAJNDS010002184">
    <property type="protein sequence ID" value="CAE7362925.1"/>
    <property type="molecule type" value="Genomic_DNA"/>
</dbReference>
<evidence type="ECO:0000313" key="2">
    <source>
        <dbReference type="Proteomes" id="UP000604046"/>
    </source>
</evidence>
<dbReference type="AlphaFoldDB" id="A0A812PRX3"/>